<gene>
    <name evidence="2" type="ORF">C7410_14912</name>
</gene>
<evidence type="ECO:0000256" key="1">
    <source>
        <dbReference type="SAM" id="MobiDB-lite"/>
    </source>
</evidence>
<dbReference type="OrthoDB" id="1488190at2"/>
<feature type="region of interest" description="Disordered" evidence="1">
    <location>
        <begin position="1"/>
        <end position="22"/>
    </location>
</feature>
<feature type="region of interest" description="Disordered" evidence="1">
    <location>
        <begin position="1045"/>
        <end position="1064"/>
    </location>
</feature>
<dbReference type="RefSeq" id="WP_110857800.1">
    <property type="nucleotide sequence ID" value="NZ_QJSQ01000049.1"/>
</dbReference>
<reference evidence="2 3" key="1">
    <citation type="submission" date="2018-06" db="EMBL/GenBank/DDBJ databases">
        <title>Genomic Encyclopedia of Type Strains, Phase IV (KMG-V): Genome sequencing to study the core and pangenomes of soil and plant-associated prokaryotes.</title>
        <authorList>
            <person name="Whitman W."/>
        </authorList>
    </citation>
    <scope>NUCLEOTIDE SEQUENCE [LARGE SCALE GENOMIC DNA]</scope>
    <source>
        <strain evidence="2 3">SRCL-318</strain>
    </source>
</reference>
<protein>
    <recommendedName>
        <fullName evidence="4">NHL repeat containing protein</fullName>
    </recommendedName>
</protein>
<dbReference type="AlphaFoldDB" id="A0A2V4UAW1"/>
<evidence type="ECO:0008006" key="4">
    <source>
        <dbReference type="Google" id="ProtNLM"/>
    </source>
</evidence>
<dbReference type="EMBL" id="QJSQ01000049">
    <property type="protein sequence ID" value="PYE13164.1"/>
    <property type="molecule type" value="Genomic_DNA"/>
</dbReference>
<name>A0A2V4UAW1_9BURK</name>
<evidence type="ECO:0000313" key="2">
    <source>
        <dbReference type="EMBL" id="PYE13164.1"/>
    </source>
</evidence>
<dbReference type="Proteomes" id="UP000247772">
    <property type="component" value="Unassembled WGS sequence"/>
</dbReference>
<comment type="caution">
    <text evidence="2">The sequence shown here is derived from an EMBL/GenBank/DDBJ whole genome shotgun (WGS) entry which is preliminary data.</text>
</comment>
<organism evidence="2 3">
    <name type="scientific">Paraburkholderia silvatlantica</name>
    <dbReference type="NCBI Taxonomy" id="321895"/>
    <lineage>
        <taxon>Bacteria</taxon>
        <taxon>Pseudomonadati</taxon>
        <taxon>Pseudomonadota</taxon>
        <taxon>Betaproteobacteria</taxon>
        <taxon>Burkholderiales</taxon>
        <taxon>Burkholderiaceae</taxon>
        <taxon>Paraburkholderia</taxon>
    </lineage>
</organism>
<proteinExistence type="predicted"/>
<dbReference type="Gene3D" id="2.120.10.30">
    <property type="entry name" value="TolB, C-terminal domain"/>
    <property type="match status" value="1"/>
</dbReference>
<accession>A0A2V4UAW1</accession>
<evidence type="ECO:0000313" key="3">
    <source>
        <dbReference type="Proteomes" id="UP000247772"/>
    </source>
</evidence>
<dbReference type="InterPro" id="IPR011042">
    <property type="entry name" value="6-blade_b-propeller_TolB-like"/>
</dbReference>
<sequence>MYQIKIEPDTATSHTKADKDDTTPNRCDLHFDLSFLGAEHGTGNYRLHVGGKEYTLSLHDENSRRSIQLPPNSHVTHYAPAVVQQANVVELLRVYGESVAGGPPTLASIAVRASADATVFGVNDAAAAVIFMNPSISLLTPKTAVTALQHIQGTPALCELQLVIQALGVRWCSTRLLSGEDQKPLLKPDGTPRYAFDLHDEVLDVSVKVSKQTKTTLYSDVSLNGSRWNLAAGKPYVNMSEGTTATLVHGMAARNSNGYSIGLNDAGPNFGVSVALNGLSDDLVIDVTVANSYIRHTSVFATFMKADGVTPMIVPDNIWLELAKDTMKFAVEAWLKVARAGDSGMLELLGGHTNTLKWCGNVGAEKTFLGIPVASSDQRFTFALPNDQGPVGKIRLRVGSLGVDSHNDADPTAAWLGIAMTLVIDLAIPTYALVTTDGEQTNTIFDSLFKSPGFLLPLALSTYTVAKDILTGSENTGADLKSALISLTDSLVTRVLTSTEVVEALAGYFGAEAVEEAIPIVGWAMKVLAMEASVEQLAQTVGEVIGSPRIVEFDLSVTMNAQITLQPNPATGGEFPATATSFTITAQYSDSTTRVFHGKIEDAKVASITADWQQIPVGGTVQLIVAMFDHNGWGVGKGMSPMLTNEINGTDQHGNKVFVSRIEVAQQLYPLARDTVYLHNQLLQYADDGSEQGYRWISRSSAPTETAFDLNTGPGGHRLEALDSLSLCDDLGLLGYSWQASGLNIPPQDQSAPLETELHTMQNIGFRPIHSALAERWPQASFMTAPVGYSKAPLMVYMRTAGQLDADDPPRCFFLDPSGDSTGGFHLRGVTPVVDPAIGIDDARRQFDLSQAKSWGRFALQPTSLAIHSNGYVVGVNPEYDTIQILRLAPRAVPDDRAPWAYMLAGPGPGAGRVSKPALVAIAPDQTIFVLEAGNRRIQAFSKGGHPVEAFPASDTPFWIPIQPSGGSATSGRATTWLSMSIDVAGYIFVLSQDGNGYDRRDFNLDIYSPEGSHLMHQNGFVAAGLAVDLWRNAYTLNFQRISGPGGRTEPSISEYIPSTPRLA</sequence>
<dbReference type="SUPFAM" id="SSF101898">
    <property type="entry name" value="NHL repeat"/>
    <property type="match status" value="1"/>
</dbReference>